<protein>
    <submittedName>
        <fullName evidence="2">Uncharacterized protein</fullName>
    </submittedName>
</protein>
<dbReference type="OrthoDB" id="10489738at2759"/>
<name>A0A1Z5T719_HORWE</name>
<dbReference type="VEuPathDB" id="FungiDB:BTJ68_09718"/>
<organism evidence="2 3">
    <name type="scientific">Hortaea werneckii EXF-2000</name>
    <dbReference type="NCBI Taxonomy" id="1157616"/>
    <lineage>
        <taxon>Eukaryota</taxon>
        <taxon>Fungi</taxon>
        <taxon>Dikarya</taxon>
        <taxon>Ascomycota</taxon>
        <taxon>Pezizomycotina</taxon>
        <taxon>Dothideomycetes</taxon>
        <taxon>Dothideomycetidae</taxon>
        <taxon>Mycosphaerellales</taxon>
        <taxon>Teratosphaeriaceae</taxon>
        <taxon>Hortaea</taxon>
    </lineage>
</organism>
<evidence type="ECO:0000313" key="3">
    <source>
        <dbReference type="Proteomes" id="UP000194280"/>
    </source>
</evidence>
<comment type="caution">
    <text evidence="2">The sequence shown here is derived from an EMBL/GenBank/DDBJ whole genome shotgun (WGS) entry which is preliminary data.</text>
</comment>
<dbReference type="Proteomes" id="UP000194280">
    <property type="component" value="Unassembled WGS sequence"/>
</dbReference>
<dbReference type="InParanoid" id="A0A1Z5T719"/>
<proteinExistence type="predicted"/>
<keyword evidence="3" id="KW-1185">Reference proteome</keyword>
<sequence>MPQSRSGDPLRAPPALRDTSDELEDCQKGHLAFMPQGQQQWCRRHPLQVLEAWRRLYATGEVNNAGPSLHPSDVLQSARAWNNGLLVDRVISTETHTPIPPAVTQRQTDSRIGPDPGMQHERPHSRSMQSPFSRGGIQDSACDTLPKQDFQEEPSDGAHILASLSWPSTLLRTSRPSRTSWDLNFVGAFSTWRGDRDPGYPALREPHKLRASWDGLLPETLDAQTSVLLSLLQHEGQDQQHGRMQVIFFTGLMCSSPVREAGMAVKYSKSSGPLDGISLSGLMGSSTVPDSGRPLSFVSNGLMDGIF</sequence>
<feature type="region of interest" description="Disordered" evidence="1">
    <location>
        <begin position="98"/>
        <end position="142"/>
    </location>
</feature>
<evidence type="ECO:0000256" key="1">
    <source>
        <dbReference type="SAM" id="MobiDB-lite"/>
    </source>
</evidence>
<dbReference type="AlphaFoldDB" id="A0A1Z5T719"/>
<reference evidence="2 3" key="1">
    <citation type="submission" date="2017-01" db="EMBL/GenBank/DDBJ databases">
        <title>The recent genome duplication of the halophilic yeast Hortaea werneckii: insights from long-read sequencing.</title>
        <authorList>
            <person name="Sinha S."/>
            <person name="Flibotte S."/>
            <person name="Neira M."/>
            <person name="Lenassi M."/>
            <person name="Gostincar C."/>
            <person name="Stajich J.E."/>
            <person name="Nislow C.E."/>
        </authorList>
    </citation>
    <scope>NUCLEOTIDE SEQUENCE [LARGE SCALE GENOMIC DNA]</scope>
    <source>
        <strain evidence="2 3">EXF-2000</strain>
    </source>
</reference>
<evidence type="ECO:0000313" key="2">
    <source>
        <dbReference type="EMBL" id="OTA31834.1"/>
    </source>
</evidence>
<feature type="region of interest" description="Disordered" evidence="1">
    <location>
        <begin position="1"/>
        <end position="21"/>
    </location>
</feature>
<dbReference type="EMBL" id="MUNK01000106">
    <property type="protein sequence ID" value="OTA31834.1"/>
    <property type="molecule type" value="Genomic_DNA"/>
</dbReference>
<accession>A0A1Z5T719</accession>
<gene>
    <name evidence="2" type="ORF">BTJ68_09718</name>
</gene>